<gene>
    <name evidence="2" type="ORF">BAE44_0015628</name>
</gene>
<sequence>MAAARHCSSWADFQLELVGLVRRRVPSLADRVRLGAVCRSWRHNARLEPVPPPFPWLTLLDGTFLSIPDGEVHCVPDVPPGDSRCHGSVGNWLFLEHVDVSDGESSLSLTNLFSGDVVWLPDKDTIWRHEPVDNYPFERRPILYKPVLLSPSMDLSPDSLFTALITENTFQSVISVFQSSTAAVFRVSNRDMLMPL</sequence>
<proteinExistence type="predicted"/>
<name>A0A1E5VDX2_9POAL</name>
<dbReference type="Proteomes" id="UP000095767">
    <property type="component" value="Unassembled WGS sequence"/>
</dbReference>
<reference evidence="2 3" key="1">
    <citation type="submission" date="2016-09" db="EMBL/GenBank/DDBJ databases">
        <title>The draft genome of Dichanthelium oligosanthes: A C3 panicoid grass species.</title>
        <authorList>
            <person name="Studer A.J."/>
            <person name="Schnable J.C."/>
            <person name="Brutnell T.P."/>
        </authorList>
    </citation>
    <scope>NUCLEOTIDE SEQUENCE [LARGE SCALE GENOMIC DNA]</scope>
    <source>
        <strain evidence="3">cv. Kellogg 1175</strain>
        <tissue evidence="2">Leaf</tissue>
    </source>
</reference>
<feature type="domain" description="KIB1-4 beta-propeller" evidence="1">
    <location>
        <begin position="64"/>
        <end position="179"/>
    </location>
</feature>
<dbReference type="PANTHER" id="PTHR33110:SF36">
    <property type="entry name" value="OS06G0148600 PROTEIN"/>
    <property type="match status" value="1"/>
</dbReference>
<keyword evidence="3" id="KW-1185">Reference proteome</keyword>
<dbReference type="PANTHER" id="PTHR33110">
    <property type="entry name" value="F-BOX/KELCH-REPEAT PROTEIN-RELATED"/>
    <property type="match status" value="1"/>
</dbReference>
<evidence type="ECO:0000313" key="2">
    <source>
        <dbReference type="EMBL" id="OEL23353.1"/>
    </source>
</evidence>
<dbReference type="STRING" id="888268.A0A1E5VDX2"/>
<dbReference type="Pfam" id="PF03478">
    <property type="entry name" value="Beta-prop_KIB1-4"/>
    <property type="match status" value="1"/>
</dbReference>
<dbReference type="OrthoDB" id="677441at2759"/>
<organism evidence="2 3">
    <name type="scientific">Dichanthelium oligosanthes</name>
    <dbReference type="NCBI Taxonomy" id="888268"/>
    <lineage>
        <taxon>Eukaryota</taxon>
        <taxon>Viridiplantae</taxon>
        <taxon>Streptophyta</taxon>
        <taxon>Embryophyta</taxon>
        <taxon>Tracheophyta</taxon>
        <taxon>Spermatophyta</taxon>
        <taxon>Magnoliopsida</taxon>
        <taxon>Liliopsida</taxon>
        <taxon>Poales</taxon>
        <taxon>Poaceae</taxon>
        <taxon>PACMAD clade</taxon>
        <taxon>Panicoideae</taxon>
        <taxon>Panicodae</taxon>
        <taxon>Paniceae</taxon>
        <taxon>Dichantheliinae</taxon>
        <taxon>Dichanthelium</taxon>
    </lineage>
</organism>
<protein>
    <recommendedName>
        <fullName evidence="1">KIB1-4 beta-propeller domain-containing protein</fullName>
    </recommendedName>
</protein>
<dbReference type="EMBL" id="LWDX02042793">
    <property type="protein sequence ID" value="OEL23353.1"/>
    <property type="molecule type" value="Genomic_DNA"/>
</dbReference>
<evidence type="ECO:0000313" key="3">
    <source>
        <dbReference type="Proteomes" id="UP000095767"/>
    </source>
</evidence>
<accession>A0A1E5VDX2</accession>
<dbReference type="AlphaFoldDB" id="A0A1E5VDX2"/>
<evidence type="ECO:0000259" key="1">
    <source>
        <dbReference type="Pfam" id="PF03478"/>
    </source>
</evidence>
<comment type="caution">
    <text evidence="2">The sequence shown here is derived from an EMBL/GenBank/DDBJ whole genome shotgun (WGS) entry which is preliminary data.</text>
</comment>
<dbReference type="InterPro" id="IPR005174">
    <property type="entry name" value="KIB1-4_b-propeller"/>
</dbReference>